<organism evidence="1">
    <name type="scientific">bioreactor metagenome</name>
    <dbReference type="NCBI Taxonomy" id="1076179"/>
    <lineage>
        <taxon>unclassified sequences</taxon>
        <taxon>metagenomes</taxon>
        <taxon>ecological metagenomes</taxon>
    </lineage>
</organism>
<name>A0A645GVY2_9ZZZZ</name>
<protein>
    <submittedName>
        <fullName evidence="1">Uncharacterized protein</fullName>
    </submittedName>
</protein>
<dbReference type="EMBL" id="VSSQ01081649">
    <property type="protein sequence ID" value="MPN30510.1"/>
    <property type="molecule type" value="Genomic_DNA"/>
</dbReference>
<dbReference type="AlphaFoldDB" id="A0A645GVY2"/>
<evidence type="ECO:0000313" key="1">
    <source>
        <dbReference type="EMBL" id="MPN30510.1"/>
    </source>
</evidence>
<proteinExistence type="predicted"/>
<reference evidence="1" key="1">
    <citation type="submission" date="2019-08" db="EMBL/GenBank/DDBJ databases">
        <authorList>
            <person name="Kucharzyk K."/>
            <person name="Murdoch R.W."/>
            <person name="Higgins S."/>
            <person name="Loffler F."/>
        </authorList>
    </citation>
    <scope>NUCLEOTIDE SEQUENCE</scope>
</reference>
<gene>
    <name evidence="1" type="ORF">SDC9_177981</name>
</gene>
<comment type="caution">
    <text evidence="1">The sequence shown here is derived from an EMBL/GenBank/DDBJ whole genome shotgun (WGS) entry which is preliminary data.</text>
</comment>
<sequence length="139" mass="15738">MLEFRAVVVAQNVAHVRVIHAGFELVEVEETLVVRRAGRILQHGQQRVQLHGDESRVDHAPLGGTGVYADALNVNLRARGVEALEVDLAERAAVHRIAKLRAKRRNVKQVNPAANLLIRRERDSNLPVFRRIRREQALR</sequence>
<accession>A0A645GVY2</accession>